<accession>H8IAA9</accession>
<dbReference type="OrthoDB" id="45383at2157"/>
<evidence type="ECO:0000256" key="9">
    <source>
        <dbReference type="ARBA" id="ARBA00023209"/>
    </source>
</evidence>
<dbReference type="AlphaFoldDB" id="H8IAA9"/>
<keyword evidence="2 11" id="KW-0444">Lipid biosynthesis</keyword>
<dbReference type="PANTHER" id="PTHR39650">
    <property type="entry name" value="CDP-ARCHAEOL SYNTHASE"/>
    <property type="match status" value="1"/>
</dbReference>
<evidence type="ECO:0000256" key="2">
    <source>
        <dbReference type="ARBA" id="ARBA00022516"/>
    </source>
</evidence>
<evidence type="ECO:0000256" key="5">
    <source>
        <dbReference type="ARBA" id="ARBA00022842"/>
    </source>
</evidence>
<dbReference type="GeneID" id="11970718"/>
<dbReference type="Proteomes" id="UP000005233">
    <property type="component" value="Chromosome"/>
</dbReference>
<protein>
    <recommendedName>
        <fullName evidence="11">CDP-archaeol synthase</fullName>
        <ecNumber evidence="11">2.7.7.67</ecNumber>
    </recommendedName>
    <alternativeName>
        <fullName evidence="11">CDP-2,3-bis-(O-geranylgeranyl)-sn-glycerol synthase</fullName>
    </alternativeName>
</protein>
<feature type="transmembrane region" description="Helical" evidence="11">
    <location>
        <begin position="6"/>
        <end position="28"/>
    </location>
</feature>
<dbReference type="GO" id="GO:0046474">
    <property type="term" value="P:glycerophospholipid biosynthetic process"/>
    <property type="evidence" value="ECO:0007669"/>
    <property type="project" value="UniProtKB-UniRule"/>
</dbReference>
<feature type="transmembrane region" description="Helical" evidence="11">
    <location>
        <begin position="156"/>
        <end position="176"/>
    </location>
</feature>
<keyword evidence="4 11" id="KW-0812">Transmembrane</keyword>
<keyword evidence="1 11" id="KW-1003">Cell membrane</keyword>
<dbReference type="STRING" id="1041930.Mtc_0822"/>
<keyword evidence="5 11" id="KW-0460">Magnesium</keyword>
<dbReference type="EMBL" id="CP003243">
    <property type="protein sequence ID" value="AFC99583.1"/>
    <property type="molecule type" value="Genomic_DNA"/>
</dbReference>
<dbReference type="InterPro" id="IPR032690">
    <property type="entry name" value="CarS"/>
</dbReference>
<dbReference type="KEGG" id="mez:Mtc_0822"/>
<dbReference type="PANTHER" id="PTHR39650:SF1">
    <property type="entry name" value="CDP-ARCHAEOL SYNTHASE"/>
    <property type="match status" value="1"/>
</dbReference>
<evidence type="ECO:0000256" key="8">
    <source>
        <dbReference type="ARBA" id="ARBA00023136"/>
    </source>
</evidence>
<dbReference type="HOGENOM" id="CLU_105710_0_0_2"/>
<reference evidence="12 13" key="1">
    <citation type="journal article" date="2012" name="J. Bacteriol.">
        <title>Complete genome sequence of a thermophilic methanogen, Methanocella conradii HZ254, isolated from Chinese rice field soil.</title>
        <authorList>
            <person name="Lu Z."/>
            <person name="Lu Y."/>
        </authorList>
    </citation>
    <scope>NUCLEOTIDE SEQUENCE [LARGE SCALE GENOMIC DNA]</scope>
    <source>
        <strain evidence="13">DSM 24694 / JCM 17849 / CGMCC 1.5162 / HZ254</strain>
    </source>
</reference>
<keyword evidence="9 11" id="KW-0594">Phospholipid biosynthesis</keyword>
<feature type="transmembrane region" description="Helical" evidence="11">
    <location>
        <begin position="49"/>
        <end position="70"/>
    </location>
</feature>
<dbReference type="HAMAP" id="MF_01117">
    <property type="entry name" value="CDP_archaeol_synth"/>
    <property type="match status" value="1"/>
</dbReference>
<keyword evidence="7 11" id="KW-0443">Lipid metabolism</keyword>
<dbReference type="eggNOG" id="arCOG04106">
    <property type="taxonomic scope" value="Archaea"/>
</dbReference>
<dbReference type="RefSeq" id="WP_014405422.1">
    <property type="nucleotide sequence ID" value="NC_017034.1"/>
</dbReference>
<evidence type="ECO:0000256" key="6">
    <source>
        <dbReference type="ARBA" id="ARBA00022989"/>
    </source>
</evidence>
<comment type="function">
    <text evidence="11">Catalyzes the formation of CDP-2,3-bis-(O-geranylgeranyl)-sn-glycerol (CDP-archaeol) from 2,3-bis-(O-geranylgeranyl)-sn-glycerol 1-phosphate (DGGGP) and CTP. This reaction is the third ether-bond-formation step in the biosynthesis of archaeal membrane lipids.</text>
</comment>
<evidence type="ECO:0000256" key="11">
    <source>
        <dbReference type="HAMAP-Rule" id="MF_01117"/>
    </source>
</evidence>
<evidence type="ECO:0000256" key="10">
    <source>
        <dbReference type="ARBA" id="ARBA00023264"/>
    </source>
</evidence>
<evidence type="ECO:0000313" key="13">
    <source>
        <dbReference type="Proteomes" id="UP000005233"/>
    </source>
</evidence>
<keyword evidence="13" id="KW-1185">Reference proteome</keyword>
<dbReference type="EC" id="2.7.7.67" evidence="11"/>
<feature type="transmembrane region" description="Helical" evidence="11">
    <location>
        <begin position="132"/>
        <end position="150"/>
    </location>
</feature>
<keyword evidence="8 11" id="KW-0472">Membrane</keyword>
<keyword evidence="3 11" id="KW-0808">Transferase</keyword>
<keyword evidence="6 11" id="KW-1133">Transmembrane helix</keyword>
<dbReference type="GO" id="GO:0005886">
    <property type="term" value="C:plasma membrane"/>
    <property type="evidence" value="ECO:0007669"/>
    <property type="project" value="UniProtKB-SubCell"/>
</dbReference>
<feature type="transmembrane region" description="Helical" evidence="11">
    <location>
        <begin position="90"/>
        <end position="112"/>
    </location>
</feature>
<evidence type="ECO:0000313" key="12">
    <source>
        <dbReference type="EMBL" id="AFC99583.1"/>
    </source>
</evidence>
<dbReference type="NCBIfam" id="NF003114">
    <property type="entry name" value="PRK04032.1"/>
    <property type="match status" value="1"/>
</dbReference>
<gene>
    <name evidence="11" type="primary">carS</name>
    <name evidence="12" type="ordered locus">Mtc_0822</name>
</gene>
<dbReference type="InterPro" id="IPR002726">
    <property type="entry name" value="CarS_archaea"/>
</dbReference>
<sequence length="185" mass="20081">MIDLIILAVWLMLPAYIANPAAALLGGGRPIDMGKNFTDNKRILGDGKTIRGFVLGSFCGTMVGILQILLAPSIAPYLQGYVSEGMLTHASYVALLTMPVGALLGDMVKSFFKRRLGFERGAMMPVADQLDFVLGAWALTYFLDGAWFTANFSPAIILTVLLITPVLHLATNFIGFKIGRKDVPW</sequence>
<evidence type="ECO:0000256" key="4">
    <source>
        <dbReference type="ARBA" id="ARBA00022692"/>
    </source>
</evidence>
<comment type="pathway">
    <text evidence="11">Membrane lipid metabolism; glycerophospholipid metabolism.</text>
</comment>
<name>H8IAA9_METCZ</name>
<comment type="similarity">
    <text evidence="11">Belongs to the CDP-archaeol synthase family.</text>
</comment>
<organism evidence="12 13">
    <name type="scientific">Methanocella conradii (strain DSM 24694 / JCM 17849 / CGMCC 1.5162 / HZ254)</name>
    <dbReference type="NCBI Taxonomy" id="1041930"/>
    <lineage>
        <taxon>Archaea</taxon>
        <taxon>Methanobacteriati</taxon>
        <taxon>Methanobacteriota</taxon>
        <taxon>Stenosarchaea group</taxon>
        <taxon>Methanomicrobia</taxon>
        <taxon>Methanocellales</taxon>
        <taxon>Methanocellaceae</taxon>
        <taxon>Methanocella</taxon>
    </lineage>
</organism>
<evidence type="ECO:0000256" key="3">
    <source>
        <dbReference type="ARBA" id="ARBA00022679"/>
    </source>
</evidence>
<dbReference type="UniPathway" id="UPA00940"/>
<comment type="subcellular location">
    <subcellularLocation>
        <location evidence="11">Cell membrane</location>
        <topology evidence="11">Multi-pass membrane protein</topology>
    </subcellularLocation>
</comment>
<evidence type="ECO:0000256" key="1">
    <source>
        <dbReference type="ARBA" id="ARBA00022475"/>
    </source>
</evidence>
<evidence type="ECO:0000256" key="7">
    <source>
        <dbReference type="ARBA" id="ARBA00023098"/>
    </source>
</evidence>
<dbReference type="GO" id="GO:0043338">
    <property type="term" value="F:CDP-2,3-bis-(O-geranylgeranyl)-sn-glycerol synthase activity"/>
    <property type="evidence" value="ECO:0007669"/>
    <property type="project" value="UniProtKB-EC"/>
</dbReference>
<comment type="catalytic activity">
    <reaction evidence="11">
        <text>2,3-bis-O-(geranylgeranyl)-sn-glycerol 1-phosphate + CTP + H(+) = CDP-2,3-bis-O-(geranylgeranyl)-sn-glycerol + diphosphate</text>
        <dbReference type="Rhea" id="RHEA:25690"/>
        <dbReference type="ChEBI" id="CHEBI:15378"/>
        <dbReference type="ChEBI" id="CHEBI:33019"/>
        <dbReference type="ChEBI" id="CHEBI:37563"/>
        <dbReference type="ChEBI" id="CHEBI:58837"/>
        <dbReference type="ChEBI" id="CHEBI:58838"/>
        <dbReference type="EC" id="2.7.7.67"/>
    </reaction>
</comment>
<keyword evidence="10 11" id="KW-1208">Phospholipid metabolism</keyword>
<dbReference type="Pfam" id="PF01864">
    <property type="entry name" value="CarS-like"/>
    <property type="match status" value="1"/>
</dbReference>
<comment type="cofactor">
    <cofactor evidence="11">
        <name>Mg(2+)</name>
        <dbReference type="ChEBI" id="CHEBI:18420"/>
    </cofactor>
</comment>
<proteinExistence type="inferred from homology"/>